<evidence type="ECO:0000256" key="3">
    <source>
        <dbReference type="RuleBase" id="RU361235"/>
    </source>
</evidence>
<proteinExistence type="inferred from homology"/>
<keyword evidence="6" id="KW-1185">Reference proteome</keyword>
<gene>
    <name evidence="5" type="ORF">GGR38_000895</name>
</gene>
<dbReference type="InterPro" id="IPR029058">
    <property type="entry name" value="AB_hydrolase_fold"/>
</dbReference>
<dbReference type="Proteomes" id="UP000548867">
    <property type="component" value="Unassembled WGS sequence"/>
</dbReference>
<dbReference type="Pfam" id="PF00135">
    <property type="entry name" value="COesterase"/>
    <property type="match status" value="1"/>
</dbReference>
<protein>
    <recommendedName>
        <fullName evidence="3">Carboxylic ester hydrolase</fullName>
        <ecNumber evidence="3">3.1.1.-</ecNumber>
    </recommendedName>
</protein>
<dbReference type="EC" id="3.1.1.-" evidence="3"/>
<dbReference type="InterPro" id="IPR050309">
    <property type="entry name" value="Type-B_Carboxylest/Lipase"/>
</dbReference>
<dbReference type="InterPro" id="IPR002018">
    <property type="entry name" value="CarbesteraseB"/>
</dbReference>
<comment type="caution">
    <text evidence="5">The sequence shown here is derived from an EMBL/GenBank/DDBJ whole genome shotgun (WGS) entry which is preliminary data.</text>
</comment>
<evidence type="ECO:0000256" key="2">
    <source>
        <dbReference type="ARBA" id="ARBA00022801"/>
    </source>
</evidence>
<evidence type="ECO:0000313" key="5">
    <source>
        <dbReference type="EMBL" id="MBB3953968.1"/>
    </source>
</evidence>
<dbReference type="GO" id="GO:0016787">
    <property type="term" value="F:hydrolase activity"/>
    <property type="evidence" value="ECO:0007669"/>
    <property type="project" value="UniProtKB-KW"/>
</dbReference>
<dbReference type="PANTHER" id="PTHR11559">
    <property type="entry name" value="CARBOXYLESTERASE"/>
    <property type="match status" value="1"/>
</dbReference>
<organism evidence="5 6">
    <name type="scientific">Novosphingobium sediminicola</name>
    <dbReference type="NCBI Taxonomy" id="563162"/>
    <lineage>
        <taxon>Bacteria</taxon>
        <taxon>Pseudomonadati</taxon>
        <taxon>Pseudomonadota</taxon>
        <taxon>Alphaproteobacteria</taxon>
        <taxon>Sphingomonadales</taxon>
        <taxon>Sphingomonadaceae</taxon>
        <taxon>Novosphingobium</taxon>
    </lineage>
</organism>
<dbReference type="AlphaFoldDB" id="A0A7W6G574"/>
<keyword evidence="2 3" id="KW-0378">Hydrolase</keyword>
<reference evidence="5 6" key="1">
    <citation type="submission" date="2020-08" db="EMBL/GenBank/DDBJ databases">
        <title>Genomic Encyclopedia of Type Strains, Phase IV (KMG-IV): sequencing the most valuable type-strain genomes for metagenomic binning, comparative biology and taxonomic classification.</title>
        <authorList>
            <person name="Goeker M."/>
        </authorList>
    </citation>
    <scope>NUCLEOTIDE SEQUENCE [LARGE SCALE GENOMIC DNA]</scope>
    <source>
        <strain evidence="5 6">DSM 27057</strain>
    </source>
</reference>
<evidence type="ECO:0000256" key="1">
    <source>
        <dbReference type="ARBA" id="ARBA00005964"/>
    </source>
</evidence>
<feature type="domain" description="Carboxylesterase type B" evidence="4">
    <location>
        <begin position="13"/>
        <end position="501"/>
    </location>
</feature>
<sequence>MTLNSGASARTDEPIAQTTSGKVLGARLGDVLAFRGIPYAQAPRFERPRPVAPWTGLREALGFGPASPQVNPRAGGPSPLIITRLPRPANALPPAPLREDEACQMLNIWTSGLRDGRKRPVMVWLHGGFFAVGSGATVDGAALARRGDVVVVSLNHRLNVLGFAHLDDLPGGEFSGTGNLGMLDIVAALDWLCENIEDFGGDPSRIMVFGQSGGGMKTSWLLASPAAKGRLHRAAVQSGPGLRMMERERAALVTDQLLHALDLRAQEAGELRRMPLERLMAGYFAVAANNPARGFTDLACFAPVLDPALLPAHPFSPAAPKQSRDVPLLIGWNAQEMSFFMGNDEAGFELDEAGLAARAAASNTEDLVPLYRQRYPDASPARRYIQSFSDQQVMAPTLLMADRKAAQHGAPVFAYRFDWQSPALEGKLGALHTLEAGFVFDTTDAPNPLIGGSAQARLLAHRMSSAWVEFAATGRPAADGLPEWQAYDDHRRIMALNNQSAMLDDPEADFREKLVRRYI</sequence>
<accession>A0A7W6G574</accession>
<comment type="similarity">
    <text evidence="1 3">Belongs to the type-B carboxylesterase/lipase family.</text>
</comment>
<dbReference type="SUPFAM" id="SSF53474">
    <property type="entry name" value="alpha/beta-Hydrolases"/>
    <property type="match status" value="1"/>
</dbReference>
<dbReference type="Gene3D" id="3.40.50.1820">
    <property type="entry name" value="alpha/beta hydrolase"/>
    <property type="match status" value="1"/>
</dbReference>
<dbReference type="EMBL" id="JACIDX010000003">
    <property type="protein sequence ID" value="MBB3953968.1"/>
    <property type="molecule type" value="Genomic_DNA"/>
</dbReference>
<dbReference type="InterPro" id="IPR019826">
    <property type="entry name" value="Carboxylesterase_B_AS"/>
</dbReference>
<evidence type="ECO:0000313" key="6">
    <source>
        <dbReference type="Proteomes" id="UP000548867"/>
    </source>
</evidence>
<name>A0A7W6G574_9SPHN</name>
<dbReference type="RefSeq" id="WP_183623114.1">
    <property type="nucleotide sequence ID" value="NZ_JACIDX010000003.1"/>
</dbReference>
<dbReference type="PROSITE" id="PS00122">
    <property type="entry name" value="CARBOXYLESTERASE_B_1"/>
    <property type="match status" value="1"/>
</dbReference>
<evidence type="ECO:0000259" key="4">
    <source>
        <dbReference type="Pfam" id="PF00135"/>
    </source>
</evidence>